<dbReference type="EMBL" id="WIXP02000006">
    <property type="protein sequence ID" value="KAF6209960.1"/>
    <property type="molecule type" value="Genomic_DNA"/>
</dbReference>
<organism evidence="1 2">
    <name type="scientific">Apolygus lucorum</name>
    <name type="common">Small green plant bug</name>
    <name type="synonym">Lygocoris lucorum</name>
    <dbReference type="NCBI Taxonomy" id="248454"/>
    <lineage>
        <taxon>Eukaryota</taxon>
        <taxon>Metazoa</taxon>
        <taxon>Ecdysozoa</taxon>
        <taxon>Arthropoda</taxon>
        <taxon>Hexapoda</taxon>
        <taxon>Insecta</taxon>
        <taxon>Pterygota</taxon>
        <taxon>Neoptera</taxon>
        <taxon>Paraneoptera</taxon>
        <taxon>Hemiptera</taxon>
        <taxon>Heteroptera</taxon>
        <taxon>Panheteroptera</taxon>
        <taxon>Cimicomorpha</taxon>
        <taxon>Miridae</taxon>
        <taxon>Mirini</taxon>
        <taxon>Apolygus</taxon>
    </lineage>
</organism>
<dbReference type="AlphaFoldDB" id="A0A8S9XLR7"/>
<name>A0A8S9XLR7_APOLU</name>
<proteinExistence type="predicted"/>
<comment type="caution">
    <text evidence="1">The sequence shown here is derived from an EMBL/GenBank/DDBJ whole genome shotgun (WGS) entry which is preliminary data.</text>
</comment>
<gene>
    <name evidence="1" type="ORF">GE061_015715</name>
</gene>
<dbReference type="Proteomes" id="UP000466442">
    <property type="component" value="Unassembled WGS sequence"/>
</dbReference>
<sequence>MLTFLVPRRMVYNCYDNEPVQLHVQLYAKRRKPHMPTSNGPNTKDNTSCDCGNCVSNPALLDSHMMNI</sequence>
<accession>A0A8S9XLR7</accession>
<evidence type="ECO:0000313" key="2">
    <source>
        <dbReference type="Proteomes" id="UP000466442"/>
    </source>
</evidence>
<evidence type="ECO:0000313" key="1">
    <source>
        <dbReference type="EMBL" id="KAF6209960.1"/>
    </source>
</evidence>
<reference evidence="1" key="1">
    <citation type="journal article" date="2021" name="Mol. Ecol. Resour.">
        <title>Apolygus lucorum genome provides insights into omnivorousness and mesophyll feeding.</title>
        <authorList>
            <person name="Liu Y."/>
            <person name="Liu H."/>
            <person name="Wang H."/>
            <person name="Huang T."/>
            <person name="Liu B."/>
            <person name="Yang B."/>
            <person name="Yin L."/>
            <person name="Li B."/>
            <person name="Zhang Y."/>
            <person name="Zhang S."/>
            <person name="Jiang F."/>
            <person name="Zhang X."/>
            <person name="Ren Y."/>
            <person name="Wang B."/>
            <person name="Wang S."/>
            <person name="Lu Y."/>
            <person name="Wu K."/>
            <person name="Fan W."/>
            <person name="Wang G."/>
        </authorList>
    </citation>
    <scope>NUCLEOTIDE SEQUENCE</scope>
    <source>
        <strain evidence="1">12Hb</strain>
    </source>
</reference>
<keyword evidence="2" id="KW-1185">Reference proteome</keyword>
<protein>
    <submittedName>
        <fullName evidence="1">Uncharacterized protein</fullName>
    </submittedName>
</protein>